<dbReference type="Proteomes" id="UP000664859">
    <property type="component" value="Unassembled WGS sequence"/>
</dbReference>
<evidence type="ECO:0000313" key="4">
    <source>
        <dbReference type="Proteomes" id="UP000664859"/>
    </source>
</evidence>
<feature type="region of interest" description="Disordered" evidence="1">
    <location>
        <begin position="1"/>
        <end position="32"/>
    </location>
</feature>
<dbReference type="PANTHER" id="PTHR35498">
    <property type="entry name" value="PROTEIN LOW PSII ACCUMULATION 1, CHLOROPLASTIC"/>
    <property type="match status" value="1"/>
</dbReference>
<feature type="transmembrane region" description="Helical" evidence="2">
    <location>
        <begin position="87"/>
        <end position="104"/>
    </location>
</feature>
<dbReference type="PANTHER" id="PTHR35498:SF1">
    <property type="entry name" value="LOW PSII ACCUMULATION-LIKE PROTEIN"/>
    <property type="match status" value="1"/>
</dbReference>
<feature type="transmembrane region" description="Helical" evidence="2">
    <location>
        <begin position="49"/>
        <end position="75"/>
    </location>
</feature>
<feature type="compositionally biased region" description="Basic and acidic residues" evidence="1">
    <location>
        <begin position="1"/>
        <end position="10"/>
    </location>
</feature>
<keyword evidence="2" id="KW-1133">Transmembrane helix</keyword>
<reference evidence="3" key="1">
    <citation type="submission" date="2021-02" db="EMBL/GenBank/DDBJ databases">
        <title>First Annotated Genome of the Yellow-green Alga Tribonema minus.</title>
        <authorList>
            <person name="Mahan K.M."/>
        </authorList>
    </citation>
    <scope>NUCLEOTIDE SEQUENCE</scope>
    <source>
        <strain evidence="3">UTEX B ZZ1240</strain>
    </source>
</reference>
<proteinExistence type="predicted"/>
<accession>A0A835Z880</accession>
<evidence type="ECO:0000256" key="2">
    <source>
        <dbReference type="SAM" id="Phobius"/>
    </source>
</evidence>
<keyword evidence="4" id="KW-1185">Reference proteome</keyword>
<gene>
    <name evidence="3" type="ORF">JKP88DRAFT_353030</name>
</gene>
<name>A0A835Z880_9STRA</name>
<protein>
    <submittedName>
        <fullName evidence="3">Uncharacterized protein</fullName>
    </submittedName>
</protein>
<dbReference type="Pfam" id="PF11998">
    <property type="entry name" value="DUF3493"/>
    <property type="match status" value="1"/>
</dbReference>
<sequence length="324" mass="35751">MAKGKILENLREEEESNSTATPAEQDDRGSFDKSKLAAEVSTPFRTLRLFIYGAFATSALIGGLTACTQLAASVANQLDALPLSQCLLNVGVDFGVVAVCVYAYNFENKQRQGLVEQKRAEREQAALRKQSVIPEEVTKSRVERLRELQIRLTVSESETKNVPLGVLMQEAQHGLVLWHLEAKQDVVLVAGGKEMLRDAMLRATVNREIFTANNLLIVPVQVADPSDPTAAVTDKGFGAKPAYFKQGFVGEPAEEDEWRALVAEEIRDADRQGNSKAAKQGVVLVVSRDGKVLRRGLGMPKWDMIRQDLYPNAKVDDMGRRLVE</sequence>
<evidence type="ECO:0000313" key="3">
    <source>
        <dbReference type="EMBL" id="KAG5189527.1"/>
    </source>
</evidence>
<evidence type="ECO:0000256" key="1">
    <source>
        <dbReference type="SAM" id="MobiDB-lite"/>
    </source>
</evidence>
<organism evidence="3 4">
    <name type="scientific">Tribonema minus</name>
    <dbReference type="NCBI Taxonomy" id="303371"/>
    <lineage>
        <taxon>Eukaryota</taxon>
        <taxon>Sar</taxon>
        <taxon>Stramenopiles</taxon>
        <taxon>Ochrophyta</taxon>
        <taxon>PX clade</taxon>
        <taxon>Xanthophyceae</taxon>
        <taxon>Tribonematales</taxon>
        <taxon>Tribonemataceae</taxon>
        <taxon>Tribonema</taxon>
    </lineage>
</organism>
<dbReference type="EMBL" id="JAFCMP010000048">
    <property type="protein sequence ID" value="KAG5189527.1"/>
    <property type="molecule type" value="Genomic_DNA"/>
</dbReference>
<dbReference type="AlphaFoldDB" id="A0A835Z880"/>
<keyword evidence="2" id="KW-0472">Membrane</keyword>
<comment type="caution">
    <text evidence="3">The sequence shown here is derived from an EMBL/GenBank/DDBJ whole genome shotgun (WGS) entry which is preliminary data.</text>
</comment>
<keyword evidence="2" id="KW-0812">Transmembrane</keyword>
<dbReference type="InterPro" id="IPR021883">
    <property type="entry name" value="LPA1-like"/>
</dbReference>
<dbReference type="OrthoDB" id="5130at2759"/>